<organism evidence="3 4">
    <name type="scientific">Mesorhizobium waimense</name>
    <dbReference type="NCBI Taxonomy" id="1300307"/>
    <lineage>
        <taxon>Bacteria</taxon>
        <taxon>Pseudomonadati</taxon>
        <taxon>Pseudomonadota</taxon>
        <taxon>Alphaproteobacteria</taxon>
        <taxon>Hyphomicrobiales</taxon>
        <taxon>Phyllobacteriaceae</taxon>
        <taxon>Mesorhizobium</taxon>
    </lineage>
</organism>
<keyword evidence="1" id="KW-0472">Membrane</keyword>
<name>A0A3A5L945_9HYPH</name>
<feature type="transmembrane region" description="Helical" evidence="1">
    <location>
        <begin position="267"/>
        <end position="286"/>
    </location>
</feature>
<dbReference type="Pfam" id="PF05838">
    <property type="entry name" value="Glyco_hydro_108"/>
    <property type="match status" value="1"/>
</dbReference>
<comment type="caution">
    <text evidence="3">The sequence shown here is derived from an EMBL/GenBank/DDBJ whole genome shotgun (WGS) entry which is preliminary data.</text>
</comment>
<reference evidence="3 4" key="1">
    <citation type="submission" date="2018-09" db="EMBL/GenBank/DDBJ databases">
        <title>Mesorhizobium carmichaelinearum sp. nov. isolated from Carmichaelinea spp. root nodules in New Zealand.</title>
        <authorList>
            <person name="De Meyer S.E."/>
        </authorList>
    </citation>
    <scope>NUCLEOTIDE SEQUENCE [LARGE SCALE GENOMIC DNA]</scope>
    <source>
        <strain evidence="3 4">ICMP19557</strain>
    </source>
</reference>
<evidence type="ECO:0000256" key="1">
    <source>
        <dbReference type="SAM" id="Phobius"/>
    </source>
</evidence>
<dbReference type="EMBL" id="QZWZ01000002">
    <property type="protein sequence ID" value="RJT42034.1"/>
    <property type="molecule type" value="Genomic_DNA"/>
</dbReference>
<dbReference type="InterPro" id="IPR008565">
    <property type="entry name" value="TtsA-like_GH18_dom"/>
</dbReference>
<keyword evidence="1" id="KW-0812">Transmembrane</keyword>
<dbReference type="Proteomes" id="UP000272706">
    <property type="component" value="Unassembled WGS sequence"/>
</dbReference>
<keyword evidence="1" id="KW-1133">Transmembrane helix</keyword>
<dbReference type="OrthoDB" id="9815229at2"/>
<accession>A0A3A5L945</accession>
<evidence type="ECO:0000313" key="4">
    <source>
        <dbReference type="Proteomes" id="UP000272706"/>
    </source>
</evidence>
<dbReference type="CDD" id="cd13926">
    <property type="entry name" value="N-acetylmuramidase_GH108"/>
    <property type="match status" value="1"/>
</dbReference>
<keyword evidence="4" id="KW-1185">Reference proteome</keyword>
<protein>
    <recommendedName>
        <fullName evidence="2">TtsA-like Glycoside hydrolase family 108 domain-containing protein</fullName>
    </recommendedName>
</protein>
<dbReference type="Gene3D" id="1.20.141.10">
    <property type="entry name" value="Chitosanase, subunit A, domain 1"/>
    <property type="match status" value="1"/>
</dbReference>
<sequence length="305" mass="32099">MTAIFNQSLTMRLARSSARGCSMPPTIAGDSCRASHPTGIDTMATGNLSKCLPVSLAYEGGWSDNKKDPGGATMKGITLGTFRRYKPGASKTQLRNISQTDVEFIYRDGFWTPIRGDDLPFGVDLATMDYGINSGPSRAVRDLQRVVGVAADGKVGAGTLKALILADKKKTIQKFCAKRLSFMQGLKIWNTFKRGWSARVADVEAKAVAMWLANSGTSPASRKIELDVEADKAAGKAKTQTNGAGGAVAGGTGASGTDAVMNSGPNWWLIGVIAAVVVVVVVVCLVKANQHKQRAAAYKSVAAAV</sequence>
<dbReference type="AlphaFoldDB" id="A0A3A5L945"/>
<dbReference type="InterPro" id="IPR023346">
    <property type="entry name" value="Lysozyme-like_dom_sf"/>
</dbReference>
<dbReference type="SUPFAM" id="SSF53955">
    <property type="entry name" value="Lysozyme-like"/>
    <property type="match status" value="1"/>
</dbReference>
<evidence type="ECO:0000313" key="3">
    <source>
        <dbReference type="EMBL" id="RJT42034.1"/>
    </source>
</evidence>
<proteinExistence type="predicted"/>
<feature type="domain" description="TtsA-like Glycoside hydrolase family 108" evidence="2">
    <location>
        <begin position="56"/>
        <end position="135"/>
    </location>
</feature>
<gene>
    <name evidence="3" type="ORF">D3227_04990</name>
</gene>
<evidence type="ECO:0000259" key="2">
    <source>
        <dbReference type="Pfam" id="PF05838"/>
    </source>
</evidence>